<dbReference type="OrthoDB" id="5460488at2"/>
<dbReference type="AlphaFoldDB" id="C6BWF9"/>
<dbReference type="KEGG" id="dsa:Desal_0336"/>
<evidence type="ECO:0000313" key="2">
    <source>
        <dbReference type="Proteomes" id="UP000002601"/>
    </source>
</evidence>
<organism evidence="1 2">
    <name type="scientific">Maridesulfovibrio salexigens (strain ATCC 14822 / DSM 2638 / NCIMB 8403 / VKM B-1763)</name>
    <name type="common">Desulfovibrio salexigens</name>
    <dbReference type="NCBI Taxonomy" id="526222"/>
    <lineage>
        <taxon>Bacteria</taxon>
        <taxon>Pseudomonadati</taxon>
        <taxon>Thermodesulfobacteriota</taxon>
        <taxon>Desulfovibrionia</taxon>
        <taxon>Desulfovibrionales</taxon>
        <taxon>Desulfovibrionaceae</taxon>
        <taxon>Maridesulfovibrio</taxon>
    </lineage>
</organism>
<sequence length="67" mass="7165">METVLMAAAVFGLVFLALAIGVIFKRNCIRGSCQGSIQAGDGSGCRCGKYDFDKKLVDKKHSSLKPL</sequence>
<dbReference type="STRING" id="526222.Desal_0336"/>
<dbReference type="EMBL" id="CP001649">
    <property type="protein sequence ID" value="ACS78403.1"/>
    <property type="molecule type" value="Genomic_DNA"/>
</dbReference>
<dbReference type="eggNOG" id="ENOG5031874">
    <property type="taxonomic scope" value="Bacteria"/>
</dbReference>
<proteinExistence type="predicted"/>
<protein>
    <submittedName>
        <fullName evidence="1">Uncharacterized protein</fullName>
    </submittedName>
</protein>
<keyword evidence="2" id="KW-1185">Reference proteome</keyword>
<gene>
    <name evidence="1" type="ordered locus">Desal_0336</name>
</gene>
<reference evidence="1 2" key="1">
    <citation type="submission" date="2009-06" db="EMBL/GenBank/DDBJ databases">
        <title>Complete sequence of Desulfovibrio salexigens DSM 2638.</title>
        <authorList>
            <consortium name="US DOE Joint Genome Institute"/>
            <person name="Lucas S."/>
            <person name="Copeland A."/>
            <person name="Lapidus A."/>
            <person name="Glavina del Rio T."/>
            <person name="Tice H."/>
            <person name="Bruce D."/>
            <person name="Goodwin L."/>
            <person name="Pitluck S."/>
            <person name="Munk A.C."/>
            <person name="Brettin T."/>
            <person name="Detter J.C."/>
            <person name="Han C."/>
            <person name="Tapia R."/>
            <person name="Larimer F."/>
            <person name="Land M."/>
            <person name="Hauser L."/>
            <person name="Kyrpides N."/>
            <person name="Anderson I."/>
            <person name="Wall J.D."/>
            <person name="Arkin A.P."/>
            <person name="Dehal P."/>
            <person name="Chivian D."/>
            <person name="Giles B."/>
            <person name="Hazen T.C."/>
        </authorList>
    </citation>
    <scope>NUCLEOTIDE SEQUENCE [LARGE SCALE GENOMIC DNA]</scope>
    <source>
        <strain evidence="2">ATCC 14822 / DSM 2638 / NCIMB 8403 / VKM B-1763</strain>
    </source>
</reference>
<dbReference type="Proteomes" id="UP000002601">
    <property type="component" value="Chromosome"/>
</dbReference>
<evidence type="ECO:0000313" key="1">
    <source>
        <dbReference type="EMBL" id="ACS78403.1"/>
    </source>
</evidence>
<dbReference type="RefSeq" id="WP_012765929.1">
    <property type="nucleotide sequence ID" value="NC_012881.1"/>
</dbReference>
<accession>C6BWF9</accession>
<name>C6BWF9_MARSD</name>
<dbReference type="HOGENOM" id="CLU_2805372_0_0_7"/>